<dbReference type="Pfam" id="PF04751">
    <property type="entry name" value="DarP"/>
    <property type="match status" value="1"/>
</dbReference>
<keyword evidence="3 5" id="KW-0699">rRNA-binding</keyword>
<dbReference type="SUPFAM" id="SSF158710">
    <property type="entry name" value="PSPTO4464-like"/>
    <property type="match status" value="1"/>
</dbReference>
<evidence type="ECO:0000256" key="2">
    <source>
        <dbReference type="ARBA" id="ARBA00022517"/>
    </source>
</evidence>
<evidence type="ECO:0000256" key="1">
    <source>
        <dbReference type="ARBA" id="ARBA00022490"/>
    </source>
</evidence>
<dbReference type="CDD" id="cd16331">
    <property type="entry name" value="YjgA-like"/>
    <property type="match status" value="1"/>
</dbReference>
<comment type="subcellular location">
    <subcellularLocation>
        <location evidence="5">Cytoplasm</location>
    </subcellularLocation>
    <text evidence="5">Associates with late stage pre-50S ribosomal subunits.</text>
</comment>
<dbReference type="Gene3D" id="1.10.60.30">
    <property type="entry name" value="PSPTO4464-like domains"/>
    <property type="match status" value="2"/>
</dbReference>
<keyword evidence="1 5" id="KW-0963">Cytoplasm</keyword>
<proteinExistence type="inferred from homology"/>
<dbReference type="PANTHER" id="PTHR38101">
    <property type="entry name" value="UPF0307 PROTEIN YJGA"/>
    <property type="match status" value="1"/>
</dbReference>
<dbReference type="GO" id="GO:0005737">
    <property type="term" value="C:cytoplasm"/>
    <property type="evidence" value="ECO:0007669"/>
    <property type="project" value="UniProtKB-SubCell"/>
</dbReference>
<evidence type="ECO:0000313" key="7">
    <source>
        <dbReference type="Proteomes" id="UP000027644"/>
    </source>
</evidence>
<dbReference type="GO" id="GO:0043022">
    <property type="term" value="F:ribosome binding"/>
    <property type="evidence" value="ECO:0007669"/>
    <property type="project" value="UniProtKB-UniRule"/>
</dbReference>
<comment type="caution">
    <text evidence="6">The sequence shown here is derived from an EMBL/GenBank/DDBJ whole genome shotgun (WGS) entry which is preliminary data.</text>
</comment>
<evidence type="ECO:0000256" key="3">
    <source>
        <dbReference type="ARBA" id="ARBA00022730"/>
    </source>
</evidence>
<dbReference type="PIRSF" id="PIRSF016183">
    <property type="entry name" value="UCP016183"/>
    <property type="match status" value="1"/>
</dbReference>
<dbReference type="AlphaFoldDB" id="A0A074V5F8"/>
<dbReference type="EMBL" id="AVQL01000447">
    <property type="protein sequence ID" value="KEQ00678.1"/>
    <property type="molecule type" value="Genomic_DNA"/>
</dbReference>
<dbReference type="GO" id="GO:1902626">
    <property type="term" value="P:assembly of large subunit precursor of preribosome"/>
    <property type="evidence" value="ECO:0007669"/>
    <property type="project" value="UniProtKB-UniRule"/>
</dbReference>
<evidence type="ECO:0000256" key="4">
    <source>
        <dbReference type="ARBA" id="ARBA00022884"/>
    </source>
</evidence>
<dbReference type="InterPro" id="IPR006839">
    <property type="entry name" value="DarP"/>
</dbReference>
<comment type="similarity">
    <text evidence="5">Belongs to the DarP family.</text>
</comment>
<dbReference type="InterPro" id="IPR023153">
    <property type="entry name" value="DarP_sf"/>
</dbReference>
<dbReference type="NCBIfam" id="NF003593">
    <property type="entry name" value="PRK05255.1-1"/>
    <property type="match status" value="1"/>
</dbReference>
<evidence type="ECO:0000256" key="5">
    <source>
        <dbReference type="HAMAP-Rule" id="MF_00765"/>
    </source>
</evidence>
<reference evidence="6 7" key="1">
    <citation type="journal article" date="2014" name="PLoS Genet.">
        <title>Hidden diversity in honey bee gut symbionts detected by single-cell genomics.</title>
        <authorList>
            <person name="Engel P."/>
            <person name="Stepanauskas R."/>
            <person name="Moran N."/>
        </authorList>
    </citation>
    <scope>NUCLEOTIDE SEQUENCE [LARGE SCALE GENOMIC DNA]</scope>
    <source>
        <strain evidence="6 7">SCGC AB-598-J21</strain>
    </source>
</reference>
<dbReference type="HAMAP" id="MF_00765">
    <property type="entry name" value="DarP"/>
    <property type="match status" value="1"/>
</dbReference>
<name>A0A074V5F8_9NEIS</name>
<protein>
    <recommendedName>
        <fullName evidence="5">Dual-action ribosomal maturation protein DarP</fullName>
    </recommendedName>
    <alternativeName>
        <fullName evidence="5">Large ribosomal subunit assembly factor DarP</fullName>
    </alternativeName>
</protein>
<evidence type="ECO:0000313" key="6">
    <source>
        <dbReference type="EMBL" id="KEQ00678.1"/>
    </source>
</evidence>
<dbReference type="Proteomes" id="UP000027644">
    <property type="component" value="Unassembled WGS sequence"/>
</dbReference>
<organism evidence="6 7">
    <name type="scientific">Snodgrassella alvi SCGC AB-598-J21</name>
    <dbReference type="NCBI Taxonomy" id="1385367"/>
    <lineage>
        <taxon>Bacteria</taxon>
        <taxon>Pseudomonadati</taxon>
        <taxon>Pseudomonadota</taxon>
        <taxon>Betaproteobacteria</taxon>
        <taxon>Neisseriales</taxon>
        <taxon>Neisseriaceae</taxon>
        <taxon>Snodgrassella</taxon>
    </lineage>
</organism>
<comment type="function">
    <text evidence="5">Member of a network of 50S ribosomal subunit biogenesis factors which assembles along the 30S-50S interface, preventing incorrect 23S rRNA structures from forming. Promotes peptidyl transferase center (PTC) maturation.</text>
</comment>
<dbReference type="GO" id="GO:0019843">
    <property type="term" value="F:rRNA binding"/>
    <property type="evidence" value="ECO:0007669"/>
    <property type="project" value="UniProtKB-UniRule"/>
</dbReference>
<sequence length="174" mass="19866">MNSNTDSQSRADEEWVSKTQLKKQMNDLQQLGMELTKLSADTLKKINLSEDLLQAVLSYQKITSNSALKRQAQFIGRLMRETDTKPISDYLARLKGENSAHNAYLQRLENLRDRLISDDSSLTEIISRYPHIDINNLRTLIRNARKEQAAGKPPKAFRAIFQVLKTEISEDTAS</sequence>
<dbReference type="PANTHER" id="PTHR38101:SF1">
    <property type="entry name" value="UPF0307 PROTEIN YJGA"/>
    <property type="match status" value="1"/>
</dbReference>
<keyword evidence="2 5" id="KW-0690">Ribosome biogenesis</keyword>
<gene>
    <name evidence="5" type="primary">darP</name>
    <name evidence="6" type="ORF">SASC598J21_015820</name>
</gene>
<accession>A0A074V5F8</accession>
<keyword evidence="4 5" id="KW-0694">RNA-binding</keyword>